<dbReference type="SUPFAM" id="SSF52047">
    <property type="entry name" value="RNI-like"/>
    <property type="match status" value="1"/>
</dbReference>
<evidence type="ECO:0008006" key="3">
    <source>
        <dbReference type="Google" id="ProtNLM"/>
    </source>
</evidence>
<dbReference type="Proteomes" id="UP000237631">
    <property type="component" value="Unassembled WGS sequence"/>
</dbReference>
<keyword evidence="2" id="KW-1185">Reference proteome</keyword>
<gene>
    <name evidence="1" type="ORF">CBER1_06442</name>
</gene>
<evidence type="ECO:0000313" key="1">
    <source>
        <dbReference type="EMBL" id="PPJ50319.1"/>
    </source>
</evidence>
<sequence>MPAETRDMAADKPKKALLDLNDDCLFEICRALRAPDLVPLQQGGILVNDKQANPITALKCFSGTCKRMRHIASPLIFKGIRIGHSWDWEKVGQVMVEIFESSSAEKYARRLIFETSAGDLEPIIEVPRMLGSAGLLVRKQKFTEANPDVALVFGGILRKMTKLKHLALDFGGMSRQVFEGHVPTTALDQLPIKSLALGNVMGNWTLSSTSRSQSRDLLNRGALRSLPSLKRLDLEVYWDVDLLSSLYDVAPQLAVLVLPIYNTSIHDLIPSLARFPKLTQLHLVSAFVLNDGISHKTFGPYPLKHDDPDWTDLRKLVAQDLFALCNALRCICFADGYHWHVNGGETKFETGHWDDRSCFE</sequence>
<proteinExistence type="predicted"/>
<organism evidence="1 2">
    <name type="scientific">Cercospora berteroae</name>
    <dbReference type="NCBI Taxonomy" id="357750"/>
    <lineage>
        <taxon>Eukaryota</taxon>
        <taxon>Fungi</taxon>
        <taxon>Dikarya</taxon>
        <taxon>Ascomycota</taxon>
        <taxon>Pezizomycotina</taxon>
        <taxon>Dothideomycetes</taxon>
        <taxon>Dothideomycetidae</taxon>
        <taxon>Mycosphaerellales</taxon>
        <taxon>Mycosphaerellaceae</taxon>
        <taxon>Cercospora</taxon>
    </lineage>
</organism>
<dbReference type="EMBL" id="PNEN01001788">
    <property type="protein sequence ID" value="PPJ50319.1"/>
    <property type="molecule type" value="Genomic_DNA"/>
</dbReference>
<accession>A0A2S6BS86</accession>
<comment type="caution">
    <text evidence="1">The sequence shown here is derived from an EMBL/GenBank/DDBJ whole genome shotgun (WGS) entry which is preliminary data.</text>
</comment>
<reference evidence="2" key="1">
    <citation type="journal article" date="2017" name="bioRxiv">
        <title>Conservation of a gene cluster reveals novel cercosporin biosynthetic mechanisms and extends production to the genus Colletotrichum.</title>
        <authorList>
            <person name="de Jonge R."/>
            <person name="Ebert M.K."/>
            <person name="Huitt-Roehl C.R."/>
            <person name="Pal P."/>
            <person name="Suttle J.C."/>
            <person name="Spanner R.E."/>
            <person name="Neubauer J.D."/>
            <person name="Jurick W.M.II."/>
            <person name="Stott K.A."/>
            <person name="Secor G.A."/>
            <person name="Thomma B.P.H.J."/>
            <person name="Van de Peer Y."/>
            <person name="Townsend C.A."/>
            <person name="Bolton M.D."/>
        </authorList>
    </citation>
    <scope>NUCLEOTIDE SEQUENCE [LARGE SCALE GENOMIC DNA]</scope>
    <source>
        <strain evidence="2">CBS538.71</strain>
    </source>
</reference>
<dbReference type="AlphaFoldDB" id="A0A2S6BS86"/>
<name>A0A2S6BS86_9PEZI</name>
<evidence type="ECO:0000313" key="2">
    <source>
        <dbReference type="Proteomes" id="UP000237631"/>
    </source>
</evidence>
<dbReference type="InterPro" id="IPR032675">
    <property type="entry name" value="LRR_dom_sf"/>
</dbReference>
<dbReference type="Gene3D" id="3.80.10.10">
    <property type="entry name" value="Ribonuclease Inhibitor"/>
    <property type="match status" value="1"/>
</dbReference>
<protein>
    <recommendedName>
        <fullName evidence="3">F-box domain-containing protein</fullName>
    </recommendedName>
</protein>
<dbReference type="OrthoDB" id="3641784at2759"/>